<accession>A0A7V8FM74</accession>
<reference evidence="3" key="1">
    <citation type="journal article" date="2020" name="MBio">
        <title>Horizontal gene transfer to a defensive symbiont with a reduced genome amongst a multipartite beetle microbiome.</title>
        <authorList>
            <person name="Waterworth S.C."/>
            <person name="Florez L.V."/>
            <person name="Rees E.R."/>
            <person name="Hertweck C."/>
            <person name="Kaltenpoth M."/>
            <person name="Kwan J.C."/>
        </authorList>
    </citation>
    <scope>NUCLEOTIDE SEQUENCE [LARGE SCALE GENOMIC DNA]</scope>
</reference>
<evidence type="ECO:0000313" key="3">
    <source>
        <dbReference type="Proteomes" id="UP000461670"/>
    </source>
</evidence>
<evidence type="ECO:0000313" key="2">
    <source>
        <dbReference type="EMBL" id="KAF1019942.1"/>
    </source>
</evidence>
<dbReference type="Pfam" id="PF05016">
    <property type="entry name" value="ParE_toxin"/>
    <property type="match status" value="1"/>
</dbReference>
<name>A0A7V8FM74_9BURK</name>
<proteinExistence type="predicted"/>
<protein>
    <recommendedName>
        <fullName evidence="4">Plasmid stabilization system protein ParE</fullName>
    </recommendedName>
</protein>
<dbReference type="Proteomes" id="UP000461670">
    <property type="component" value="Unassembled WGS sequence"/>
</dbReference>
<organism evidence="2 3">
    <name type="scientific">Paracidovorax wautersii</name>
    <dbReference type="NCBI Taxonomy" id="1177982"/>
    <lineage>
        <taxon>Bacteria</taxon>
        <taxon>Pseudomonadati</taxon>
        <taxon>Pseudomonadota</taxon>
        <taxon>Betaproteobacteria</taxon>
        <taxon>Burkholderiales</taxon>
        <taxon>Comamonadaceae</taxon>
        <taxon>Paracidovorax</taxon>
    </lineage>
</organism>
<comment type="caution">
    <text evidence="2">The sequence shown here is derived from an EMBL/GenBank/DDBJ whole genome shotgun (WGS) entry which is preliminary data.</text>
</comment>
<dbReference type="InterPro" id="IPR007712">
    <property type="entry name" value="RelE/ParE_toxin"/>
</dbReference>
<dbReference type="Gene3D" id="3.30.2310.20">
    <property type="entry name" value="RelE-like"/>
    <property type="match status" value="1"/>
</dbReference>
<dbReference type="AlphaFoldDB" id="A0A7V8FM74"/>
<keyword evidence="1" id="KW-1277">Toxin-antitoxin system</keyword>
<sequence length="105" mass="11502">MTYAVVFSPEAVGDLAQLFAPMLECDLHNPPGDPDLPQQAIDAIRQAGQLLAHSPFSCRKAGPGPFLRELIIAFGTTGYVALFEIRNNQNVIVGAVRHQRESDYH</sequence>
<evidence type="ECO:0000256" key="1">
    <source>
        <dbReference type="ARBA" id="ARBA00022649"/>
    </source>
</evidence>
<evidence type="ECO:0008006" key="4">
    <source>
        <dbReference type="Google" id="ProtNLM"/>
    </source>
</evidence>
<gene>
    <name evidence="2" type="ORF">GAK30_02814</name>
</gene>
<dbReference type="EMBL" id="WNDQ01000044">
    <property type="protein sequence ID" value="KAF1019942.1"/>
    <property type="molecule type" value="Genomic_DNA"/>
</dbReference>
<dbReference type="InterPro" id="IPR035093">
    <property type="entry name" value="RelE/ParE_toxin_dom_sf"/>
</dbReference>